<sequence length="362" mass="41353">MKEIDSHFNHATKFLLTHQARRQYIHPHDAAIYKVKFFSDYIDNPDDSFVPLDYNASEPEIRRFVETQLAVKKYGLFKILLDEGLLPREVNRKSDPDQYLELAIAVFRCLSCFQPCVGWEEAVAHLHSRREKWSAGERYNFCKPAYQALRSMVDVLGLGSESLGTLTHTDLDNLNRRFVCKTCTLRKDGGTYSLPSLTWRECLRHAVGATLHVPEFDVLTSSLTPHLLACEDPFPPPSQPVWGCLHCVSYGEPPTKAGAIHHNCKTHNIANPVENVDFSFIHTPKFPKRGRFLVGLEENANQRCLRCPSGTYKLWTNKDGDLSRHLLDAHGIKLTDLIEGVDWERLEVVEDDSWIVEAMNNH</sequence>
<dbReference type="OrthoDB" id="2322499at2759"/>
<organism evidence="1 2">
    <name type="scientific">Pholiota conissans</name>
    <dbReference type="NCBI Taxonomy" id="109636"/>
    <lineage>
        <taxon>Eukaryota</taxon>
        <taxon>Fungi</taxon>
        <taxon>Dikarya</taxon>
        <taxon>Basidiomycota</taxon>
        <taxon>Agaricomycotina</taxon>
        <taxon>Agaricomycetes</taxon>
        <taxon>Agaricomycetidae</taxon>
        <taxon>Agaricales</taxon>
        <taxon>Agaricineae</taxon>
        <taxon>Strophariaceae</taxon>
        <taxon>Pholiota</taxon>
    </lineage>
</organism>
<accession>A0A9P6D7Y0</accession>
<protein>
    <submittedName>
        <fullName evidence="1">Uncharacterized protein</fullName>
    </submittedName>
</protein>
<comment type="caution">
    <text evidence="1">The sequence shown here is derived from an EMBL/GenBank/DDBJ whole genome shotgun (WGS) entry which is preliminary data.</text>
</comment>
<reference evidence="1" key="1">
    <citation type="submission" date="2020-11" db="EMBL/GenBank/DDBJ databases">
        <authorList>
            <consortium name="DOE Joint Genome Institute"/>
            <person name="Ahrendt S."/>
            <person name="Riley R."/>
            <person name="Andreopoulos W."/>
            <person name="Labutti K."/>
            <person name="Pangilinan J."/>
            <person name="Ruiz-Duenas F.J."/>
            <person name="Barrasa J.M."/>
            <person name="Sanchez-Garcia M."/>
            <person name="Camarero S."/>
            <person name="Miyauchi S."/>
            <person name="Serrano A."/>
            <person name="Linde D."/>
            <person name="Babiker R."/>
            <person name="Drula E."/>
            <person name="Ayuso-Fernandez I."/>
            <person name="Pacheco R."/>
            <person name="Padilla G."/>
            <person name="Ferreira P."/>
            <person name="Barriuso J."/>
            <person name="Kellner H."/>
            <person name="Castanera R."/>
            <person name="Alfaro M."/>
            <person name="Ramirez L."/>
            <person name="Pisabarro A.G."/>
            <person name="Kuo A."/>
            <person name="Tritt A."/>
            <person name="Lipzen A."/>
            <person name="He G."/>
            <person name="Yan M."/>
            <person name="Ng V."/>
            <person name="Cullen D."/>
            <person name="Martin F."/>
            <person name="Rosso M.-N."/>
            <person name="Henrissat B."/>
            <person name="Hibbett D."/>
            <person name="Martinez A.T."/>
            <person name="Grigoriev I.V."/>
        </authorList>
    </citation>
    <scope>NUCLEOTIDE SEQUENCE</scope>
    <source>
        <strain evidence="1">CIRM-BRFM 674</strain>
    </source>
</reference>
<name>A0A9P6D7Y0_9AGAR</name>
<keyword evidence="2" id="KW-1185">Reference proteome</keyword>
<gene>
    <name evidence="1" type="ORF">BDN70DRAFT_926812</name>
</gene>
<evidence type="ECO:0000313" key="2">
    <source>
        <dbReference type="Proteomes" id="UP000807469"/>
    </source>
</evidence>
<dbReference type="EMBL" id="MU155131">
    <property type="protein sequence ID" value="KAF9486098.1"/>
    <property type="molecule type" value="Genomic_DNA"/>
</dbReference>
<evidence type="ECO:0000313" key="1">
    <source>
        <dbReference type="EMBL" id="KAF9486098.1"/>
    </source>
</evidence>
<proteinExistence type="predicted"/>
<dbReference type="AlphaFoldDB" id="A0A9P6D7Y0"/>
<dbReference type="Proteomes" id="UP000807469">
    <property type="component" value="Unassembled WGS sequence"/>
</dbReference>